<organism evidence="1 2">
    <name type="scientific">Phytophthora cactorum</name>
    <dbReference type="NCBI Taxonomy" id="29920"/>
    <lineage>
        <taxon>Eukaryota</taxon>
        <taxon>Sar</taxon>
        <taxon>Stramenopiles</taxon>
        <taxon>Oomycota</taxon>
        <taxon>Peronosporomycetes</taxon>
        <taxon>Peronosporales</taxon>
        <taxon>Peronosporaceae</taxon>
        <taxon>Phytophthora</taxon>
    </lineage>
</organism>
<name>A0A8T1U384_9STRA</name>
<dbReference type="EMBL" id="JAENGZ010000902">
    <property type="protein sequence ID" value="KAG6952645.1"/>
    <property type="molecule type" value="Genomic_DNA"/>
</dbReference>
<sequence length="370" mass="42249">MAHDEGEACMYVKQSVLRELEQERRRLKWQLSRALQTSDTHAAELEASKAKVKDLLTIVELNKGVADQAVQRSHGRDVQRRAELESLHQQNKQQHQRYVDFAVCLMSRRISAQEWAGVLRTAHTAMEEERKLRADVQSSAACELHTAYTSALPASDAEALHVVEERSKSLKAYPEVDSNVGRSSNSLHQGYVLEIIQWDAASQTTAETPTPRIDFQTAKTLVDERLARSTVASKQFSPTTDVPARIARAVLTDLLLAERQLQRSKQRSAWRLVDATVRNARRRMLRSAFDRLASVRSNRRLMHIANARAFVDRMTTTLLRWGFQRWKQQDLALAIQEAEAAQQELLRALHHVTSYRQTLDPYSFARTSEK</sequence>
<dbReference type="Proteomes" id="UP000688947">
    <property type="component" value="Unassembled WGS sequence"/>
</dbReference>
<reference evidence="1" key="1">
    <citation type="submission" date="2021-01" db="EMBL/GenBank/DDBJ databases">
        <title>Phytophthora aleatoria, a newly-described species from Pinus radiata is distinct from Phytophthora cactorum isolates based on comparative genomics.</title>
        <authorList>
            <person name="Mcdougal R."/>
            <person name="Panda P."/>
            <person name="Williams N."/>
            <person name="Studholme D.J."/>
        </authorList>
    </citation>
    <scope>NUCLEOTIDE SEQUENCE</scope>
    <source>
        <strain evidence="1">NZFS 3830</strain>
    </source>
</reference>
<accession>A0A8T1U384</accession>
<dbReference type="VEuPathDB" id="FungiDB:PC110_g19918"/>
<evidence type="ECO:0000313" key="2">
    <source>
        <dbReference type="Proteomes" id="UP000688947"/>
    </source>
</evidence>
<dbReference type="AlphaFoldDB" id="A0A8T1U384"/>
<proteinExistence type="predicted"/>
<evidence type="ECO:0000313" key="1">
    <source>
        <dbReference type="EMBL" id="KAG6952645.1"/>
    </source>
</evidence>
<comment type="caution">
    <text evidence="1">The sequence shown here is derived from an EMBL/GenBank/DDBJ whole genome shotgun (WGS) entry which is preliminary data.</text>
</comment>
<dbReference type="OrthoDB" id="119082at2759"/>
<gene>
    <name evidence="1" type="ORF">JG687_00012889</name>
</gene>
<protein>
    <submittedName>
        <fullName evidence="1">Uncharacterized protein</fullName>
    </submittedName>
</protein>